<organism evidence="2">
    <name type="scientific">virus sp. ctDJ83</name>
    <dbReference type="NCBI Taxonomy" id="2827625"/>
    <lineage>
        <taxon>Viruses</taxon>
    </lineage>
</organism>
<feature type="transmembrane region" description="Helical" evidence="1">
    <location>
        <begin position="12"/>
        <end position="29"/>
    </location>
</feature>
<keyword evidence="1" id="KW-0472">Membrane</keyword>
<proteinExistence type="predicted"/>
<keyword evidence="1" id="KW-1133">Transmembrane helix</keyword>
<accession>A0A8S5RIX1</accession>
<evidence type="ECO:0000313" key="2">
    <source>
        <dbReference type="EMBL" id="DAE31350.1"/>
    </source>
</evidence>
<protein>
    <submittedName>
        <fullName evidence="2">Uncharacterized protein</fullName>
    </submittedName>
</protein>
<reference evidence="2" key="1">
    <citation type="journal article" date="2021" name="Proc. Natl. Acad. Sci. U.S.A.">
        <title>A Catalog of Tens of Thousands of Viruses from Human Metagenomes Reveals Hidden Associations with Chronic Diseases.</title>
        <authorList>
            <person name="Tisza M.J."/>
            <person name="Buck C.B."/>
        </authorList>
    </citation>
    <scope>NUCLEOTIDE SEQUENCE</scope>
    <source>
        <strain evidence="2">CtDJ83</strain>
    </source>
</reference>
<feature type="transmembrane region" description="Helical" evidence="1">
    <location>
        <begin position="35"/>
        <end position="52"/>
    </location>
</feature>
<name>A0A8S5RIX1_9VIRU</name>
<keyword evidence="1" id="KW-0812">Transmembrane</keyword>
<dbReference type="EMBL" id="BK059107">
    <property type="protein sequence ID" value="DAE31350.1"/>
    <property type="molecule type" value="Genomic_DNA"/>
</dbReference>
<evidence type="ECO:0000256" key="1">
    <source>
        <dbReference type="SAM" id="Phobius"/>
    </source>
</evidence>
<sequence length="58" mass="6696">MKHDRITVRPLAFLLGVILLPIGVITVLYDAPKFISVWILIMSQWLTAFSIIKEKDDR</sequence>